<dbReference type="EMBL" id="BTGU01002394">
    <property type="protein sequence ID" value="GMN37354.1"/>
    <property type="molecule type" value="Genomic_DNA"/>
</dbReference>
<protein>
    <submittedName>
        <fullName evidence="2">Uncharacterized protein</fullName>
    </submittedName>
</protein>
<dbReference type="Proteomes" id="UP001187192">
    <property type="component" value="Unassembled WGS sequence"/>
</dbReference>
<name>A0AA87ZPL4_FICCA</name>
<comment type="caution">
    <text evidence="2">The sequence shown here is derived from an EMBL/GenBank/DDBJ whole genome shotgun (WGS) entry which is preliminary data.</text>
</comment>
<keyword evidence="3" id="KW-1185">Reference proteome</keyword>
<evidence type="ECO:0000313" key="2">
    <source>
        <dbReference type="EMBL" id="GMN37354.1"/>
    </source>
</evidence>
<feature type="non-terminal residue" evidence="2">
    <location>
        <position position="144"/>
    </location>
</feature>
<dbReference type="AlphaFoldDB" id="A0AA87ZPL4"/>
<feature type="region of interest" description="Disordered" evidence="1">
    <location>
        <begin position="124"/>
        <end position="144"/>
    </location>
</feature>
<sequence length="144" mass="16057">MPPHPLLGDGVNDPAKGDGVRRFSIASTEAEDRSENLRWNRNGRCLRRRLQSVKPERAFLATQLVKLDSLQARDGLRHAKILHGGFIDVPRPRIMSSPAYTTLQARIFVAAHLSNSLARFFRSDEPVPPTSSRDFSGPANHHLA</sequence>
<evidence type="ECO:0000313" key="3">
    <source>
        <dbReference type="Proteomes" id="UP001187192"/>
    </source>
</evidence>
<reference evidence="2" key="1">
    <citation type="submission" date="2023-07" db="EMBL/GenBank/DDBJ databases">
        <title>draft genome sequence of fig (Ficus carica).</title>
        <authorList>
            <person name="Takahashi T."/>
            <person name="Nishimura K."/>
        </authorList>
    </citation>
    <scope>NUCLEOTIDE SEQUENCE</scope>
</reference>
<proteinExistence type="predicted"/>
<gene>
    <name evidence="2" type="ORF">TIFTF001_042628</name>
</gene>
<accession>A0AA87ZPL4</accession>
<organism evidence="2 3">
    <name type="scientific">Ficus carica</name>
    <name type="common">Common fig</name>
    <dbReference type="NCBI Taxonomy" id="3494"/>
    <lineage>
        <taxon>Eukaryota</taxon>
        <taxon>Viridiplantae</taxon>
        <taxon>Streptophyta</taxon>
        <taxon>Embryophyta</taxon>
        <taxon>Tracheophyta</taxon>
        <taxon>Spermatophyta</taxon>
        <taxon>Magnoliopsida</taxon>
        <taxon>eudicotyledons</taxon>
        <taxon>Gunneridae</taxon>
        <taxon>Pentapetalae</taxon>
        <taxon>rosids</taxon>
        <taxon>fabids</taxon>
        <taxon>Rosales</taxon>
        <taxon>Moraceae</taxon>
        <taxon>Ficeae</taxon>
        <taxon>Ficus</taxon>
    </lineage>
</organism>
<evidence type="ECO:0000256" key="1">
    <source>
        <dbReference type="SAM" id="MobiDB-lite"/>
    </source>
</evidence>